<dbReference type="AlphaFoldDB" id="A0A067KKI3"/>
<dbReference type="EMBL" id="KK914482">
    <property type="protein sequence ID" value="KDP35528.1"/>
    <property type="molecule type" value="Genomic_DNA"/>
</dbReference>
<reference evidence="1 2" key="1">
    <citation type="journal article" date="2014" name="PLoS ONE">
        <title>Global Analysis of Gene Expression Profiles in Physic Nut (Jatropha curcas L.) Seedlings Exposed to Salt Stress.</title>
        <authorList>
            <person name="Zhang L."/>
            <person name="Zhang C."/>
            <person name="Wu P."/>
            <person name="Chen Y."/>
            <person name="Li M."/>
            <person name="Jiang H."/>
            <person name="Wu G."/>
        </authorList>
    </citation>
    <scope>NUCLEOTIDE SEQUENCE [LARGE SCALE GENOMIC DNA]</scope>
    <source>
        <strain evidence="2">cv. GZQX0401</strain>
        <tissue evidence="1">Young leaves</tissue>
    </source>
</reference>
<evidence type="ECO:0000313" key="2">
    <source>
        <dbReference type="Proteomes" id="UP000027138"/>
    </source>
</evidence>
<evidence type="ECO:0000313" key="1">
    <source>
        <dbReference type="EMBL" id="KDP35528.1"/>
    </source>
</evidence>
<name>A0A067KKI3_JATCU</name>
<protein>
    <submittedName>
        <fullName evidence="1">Uncharacterized protein</fullName>
    </submittedName>
</protein>
<proteinExistence type="predicted"/>
<keyword evidence="2" id="KW-1185">Reference proteome</keyword>
<dbReference type="Proteomes" id="UP000027138">
    <property type="component" value="Unassembled WGS sequence"/>
</dbReference>
<gene>
    <name evidence="1" type="ORF">JCGZ_08966</name>
</gene>
<accession>A0A067KKI3</accession>
<organism evidence="1 2">
    <name type="scientific">Jatropha curcas</name>
    <name type="common">Barbados nut</name>
    <dbReference type="NCBI Taxonomy" id="180498"/>
    <lineage>
        <taxon>Eukaryota</taxon>
        <taxon>Viridiplantae</taxon>
        <taxon>Streptophyta</taxon>
        <taxon>Embryophyta</taxon>
        <taxon>Tracheophyta</taxon>
        <taxon>Spermatophyta</taxon>
        <taxon>Magnoliopsida</taxon>
        <taxon>eudicotyledons</taxon>
        <taxon>Gunneridae</taxon>
        <taxon>Pentapetalae</taxon>
        <taxon>rosids</taxon>
        <taxon>fabids</taxon>
        <taxon>Malpighiales</taxon>
        <taxon>Euphorbiaceae</taxon>
        <taxon>Crotonoideae</taxon>
        <taxon>Jatropheae</taxon>
        <taxon>Jatropha</taxon>
    </lineage>
</organism>
<sequence length="141" mass="15399">MTYGEGNFTMEGDGDLPYFFAMYKELGEVDLFVEGVNIVLVDVEAPIQNEVSVVAENVGNENELIVVVQMDKEVAIERLVGNVGNENEVCNVGNGNEFDNGGNRAEVDNAWNGADAINAGNVNVKDNGNFSSQLRTWFQDM</sequence>